<name>A0ABY4YQ04_9MICO</name>
<reference evidence="6" key="1">
    <citation type="submission" date="2022-06" db="EMBL/GenBank/DDBJ databases">
        <title>Ornithinimicrobium HY1793.</title>
        <authorList>
            <person name="Huang Y."/>
        </authorList>
    </citation>
    <scope>NUCLEOTIDE SEQUENCE</scope>
    <source>
        <strain evidence="6">HY1793</strain>
    </source>
</reference>
<dbReference type="InterPro" id="IPR032808">
    <property type="entry name" value="DoxX"/>
</dbReference>
<comment type="subcellular location">
    <subcellularLocation>
        <location evidence="1">Membrane</location>
        <topology evidence="1">Multi-pass membrane protein</topology>
    </subcellularLocation>
</comment>
<evidence type="ECO:0000256" key="5">
    <source>
        <dbReference type="SAM" id="Phobius"/>
    </source>
</evidence>
<feature type="transmembrane region" description="Helical" evidence="5">
    <location>
        <begin position="69"/>
        <end position="89"/>
    </location>
</feature>
<dbReference type="RefSeq" id="WP_252591583.1">
    <property type="nucleotide sequence ID" value="NZ_CP099489.1"/>
</dbReference>
<dbReference type="Pfam" id="PF13564">
    <property type="entry name" value="DoxX_2"/>
    <property type="match status" value="1"/>
</dbReference>
<evidence type="ECO:0000313" key="6">
    <source>
        <dbReference type="EMBL" id="USQ78788.1"/>
    </source>
</evidence>
<evidence type="ECO:0000256" key="3">
    <source>
        <dbReference type="ARBA" id="ARBA00022989"/>
    </source>
</evidence>
<gene>
    <name evidence="6" type="ORF">NF556_14295</name>
</gene>
<evidence type="ECO:0000313" key="7">
    <source>
        <dbReference type="Proteomes" id="UP001056455"/>
    </source>
</evidence>
<organism evidence="6 7">
    <name type="scientific">Ornithinimicrobium faecis</name>
    <dbReference type="NCBI Taxonomy" id="2934158"/>
    <lineage>
        <taxon>Bacteria</taxon>
        <taxon>Bacillati</taxon>
        <taxon>Actinomycetota</taxon>
        <taxon>Actinomycetes</taxon>
        <taxon>Micrococcales</taxon>
        <taxon>Ornithinimicrobiaceae</taxon>
        <taxon>Ornithinimicrobium</taxon>
    </lineage>
</organism>
<evidence type="ECO:0000256" key="2">
    <source>
        <dbReference type="ARBA" id="ARBA00022692"/>
    </source>
</evidence>
<dbReference type="EMBL" id="CP099489">
    <property type="protein sequence ID" value="USQ78788.1"/>
    <property type="molecule type" value="Genomic_DNA"/>
</dbReference>
<sequence>MTPLLVVTVLCIVANVFIAVADYLKVGIVLKTSSEVHLPAEAVPYLAALKLTGALGLVGGLLAFPWLGVAAAAGLTLLFIGALIAHLRAKVYYDIAFPGLYLLLAVGALVHLVQLASGT</sequence>
<keyword evidence="4 5" id="KW-0472">Membrane</keyword>
<feature type="transmembrane region" description="Helical" evidence="5">
    <location>
        <begin position="95"/>
        <end position="116"/>
    </location>
</feature>
<proteinExistence type="predicted"/>
<keyword evidence="3 5" id="KW-1133">Transmembrane helix</keyword>
<accession>A0ABY4YQ04</accession>
<protein>
    <submittedName>
        <fullName evidence="6">DoxX family protein</fullName>
    </submittedName>
</protein>
<keyword evidence="7" id="KW-1185">Reference proteome</keyword>
<keyword evidence="2 5" id="KW-0812">Transmembrane</keyword>
<dbReference type="Proteomes" id="UP001056455">
    <property type="component" value="Chromosome"/>
</dbReference>
<evidence type="ECO:0000256" key="1">
    <source>
        <dbReference type="ARBA" id="ARBA00004141"/>
    </source>
</evidence>
<evidence type="ECO:0000256" key="4">
    <source>
        <dbReference type="ARBA" id="ARBA00023136"/>
    </source>
</evidence>